<evidence type="ECO:0008006" key="3">
    <source>
        <dbReference type="Google" id="ProtNLM"/>
    </source>
</evidence>
<sequence length="505" mass="55916">MLVLPGSPSHYSPTLLTLSPVFLLPVWQVGRISSPAWAVTEAQATNQITGLWSPINRISMPWITRPWGTVCPTPPHPLPSQALALRAIGPHQTNSSLCAWGLRSWGTQGLVLSLGPKGKKTPEAAVGGWREVDAPQGTKTGGAGVNSSCPTLREQVCNNFQTVTSQSYRPLEVPDGTCPLPWNLHQTSSGYSREKASAVTPIKEVRKVHFDTQDYGPQAITGLEPKDMPLLHQQQNKGSLEWENARHPPRFMTSEYNSKYLKEPSHQPDLLQKNSIGAKEETGFTEESNKNPIIFQPPSQALPGDPVLLPGRSVTKSDFLPISHPHGDEFLPVLARGSERETGFSRVNERTLNPRVPPPCPEPSSMNHWQFQSPQRMQQTNVALLGRETVGNKEPSGFSLNNPSYVRSPYDPDMDNRYLTTYNQGYFENIPKGLDREGWTRGGLQPQKPGGYALNQPVTRLEATPSPSESLRRLHPHVGRTLVSEDPFYRTVPPNSHRSRFTAPN</sequence>
<dbReference type="InterPro" id="IPR031410">
    <property type="entry name" value="SAXO4"/>
</dbReference>
<dbReference type="AlphaFoldDB" id="A0A8C2S844"/>
<evidence type="ECO:0000256" key="1">
    <source>
        <dbReference type="SAM" id="MobiDB-lite"/>
    </source>
</evidence>
<dbReference type="Pfam" id="PF15691">
    <property type="entry name" value="PPP1R32"/>
    <property type="match status" value="1"/>
</dbReference>
<dbReference type="GO" id="GO:0019902">
    <property type="term" value="F:phosphatase binding"/>
    <property type="evidence" value="ECO:0007669"/>
    <property type="project" value="TreeGrafter"/>
</dbReference>
<dbReference type="Ensembl" id="ENSCHIT00010056189.1">
    <property type="protein sequence ID" value="ENSCHIP00010040255.1"/>
    <property type="gene ID" value="ENSCHIG00010029597.1"/>
</dbReference>
<accession>A0A8C2S844</accession>
<reference evidence="2" key="2">
    <citation type="submission" date="2025-08" db="UniProtKB">
        <authorList>
            <consortium name="Ensembl"/>
        </authorList>
    </citation>
    <scope>IDENTIFICATION</scope>
</reference>
<reference evidence="2" key="1">
    <citation type="submission" date="2019-03" db="EMBL/GenBank/DDBJ databases">
        <title>Genome sequencing and reference-guided assembly of Black Bengal Goat (Capra hircus).</title>
        <authorList>
            <person name="Siddiki A.Z."/>
            <person name="Baten A."/>
            <person name="Billah M."/>
            <person name="Alam M.A.U."/>
            <person name="Shawrob K.S.M."/>
            <person name="Saha S."/>
            <person name="Chowdhury M."/>
            <person name="Rahman A.H."/>
            <person name="Stear M."/>
            <person name="Miah G."/>
            <person name="Das G.B."/>
            <person name="Hossain M.M."/>
            <person name="Kumkum M."/>
            <person name="Islam M.S."/>
            <person name="Mollah A.M."/>
            <person name="Ahsan A."/>
            <person name="Tusar F."/>
            <person name="Khan M.K.I."/>
        </authorList>
    </citation>
    <scope>NUCLEOTIDE SEQUENCE [LARGE SCALE GENOMIC DNA]</scope>
</reference>
<proteinExistence type="predicted"/>
<evidence type="ECO:0000313" key="2">
    <source>
        <dbReference type="Ensembl" id="ENSCHIP00010040255.1"/>
    </source>
</evidence>
<organism evidence="2">
    <name type="scientific">Capra hircus</name>
    <name type="common">Goat</name>
    <dbReference type="NCBI Taxonomy" id="9925"/>
    <lineage>
        <taxon>Eukaryota</taxon>
        <taxon>Metazoa</taxon>
        <taxon>Chordata</taxon>
        <taxon>Craniata</taxon>
        <taxon>Vertebrata</taxon>
        <taxon>Euteleostomi</taxon>
        <taxon>Mammalia</taxon>
        <taxon>Eutheria</taxon>
        <taxon>Laurasiatheria</taxon>
        <taxon>Artiodactyla</taxon>
        <taxon>Ruminantia</taxon>
        <taxon>Pecora</taxon>
        <taxon>Bovidae</taxon>
        <taxon>Caprinae</taxon>
        <taxon>Capra</taxon>
    </lineage>
</organism>
<gene>
    <name evidence="2" type="primary">SAXO4</name>
</gene>
<protein>
    <recommendedName>
        <fullName evidence="3">Protein phosphatase 1 regulatory subunit 32</fullName>
    </recommendedName>
</protein>
<feature type="region of interest" description="Disordered" evidence="1">
    <location>
        <begin position="281"/>
        <end position="310"/>
    </location>
</feature>
<dbReference type="PANTHER" id="PTHR34349:SF1">
    <property type="entry name" value="PROTEIN PHOSPHATASE 1 REGULATORY SUBUNIT 32"/>
    <property type="match status" value="1"/>
</dbReference>
<dbReference type="PANTHER" id="PTHR34349">
    <property type="entry name" value="PROTEIN PHOSPHATASE 1 REGULATORY SUBUNIT 32"/>
    <property type="match status" value="1"/>
</dbReference>
<name>A0A8C2S844_CAPHI</name>